<sequence>MGGDSFGAYWRLDAIAHCCCDLIAASYRPYGNTCPCHDERFCVQIWLPPSEGKHAPTTGPALDLKTLYLPELGEVRSRVMRDLQEVSSSKDALKILKVGPKAAFEIEANTRLAEGPCAPAIDLYTGVLYEALQPSELPEEALKKIRIFSGLFGVVRATDPIPNHRLSIGVTLPALGPLTAMWRKHLQQVLEVPDEGVFDARSGPYRQAFPLPKTASVIELKAVKLNAFGKLQVVSHFAKYWRGVAARELLRNPAQDPYAILAGLSRRPDVKDVIIDGLRVTVVVA</sequence>
<dbReference type="GO" id="GO:0005829">
    <property type="term" value="C:cytosol"/>
    <property type="evidence" value="ECO:0007669"/>
    <property type="project" value="TreeGrafter"/>
</dbReference>
<evidence type="ECO:0000313" key="1">
    <source>
        <dbReference type="EMBL" id="MSS83938.1"/>
    </source>
</evidence>
<dbReference type="PANTHER" id="PTHR30283">
    <property type="entry name" value="PEROXIDE STRESS RESPONSE PROTEIN YAAA"/>
    <property type="match status" value="1"/>
</dbReference>
<organism evidence="1 2">
    <name type="scientific">Scrofimicrobium canadense</name>
    <dbReference type="NCBI Taxonomy" id="2652290"/>
    <lineage>
        <taxon>Bacteria</taxon>
        <taxon>Bacillati</taxon>
        <taxon>Actinomycetota</taxon>
        <taxon>Actinomycetes</taxon>
        <taxon>Actinomycetales</taxon>
        <taxon>Actinomycetaceae</taxon>
        <taxon>Scrofimicrobium</taxon>
    </lineage>
</organism>
<reference evidence="1 2" key="1">
    <citation type="submission" date="2019-08" db="EMBL/GenBank/DDBJ databases">
        <title>In-depth cultivation of the pig gut microbiome towards novel bacterial diversity and tailored functional studies.</title>
        <authorList>
            <person name="Wylensek D."/>
            <person name="Hitch T.C.A."/>
            <person name="Clavel T."/>
        </authorList>
    </citation>
    <scope>NUCLEOTIDE SEQUENCE [LARGE SCALE GENOMIC DNA]</scope>
    <source>
        <strain evidence="1 2">WB03_NA08</strain>
    </source>
</reference>
<dbReference type="GO" id="GO:0033194">
    <property type="term" value="P:response to hydroperoxide"/>
    <property type="evidence" value="ECO:0007669"/>
    <property type="project" value="TreeGrafter"/>
</dbReference>
<comment type="caution">
    <text evidence="1">The sequence shown here is derived from an EMBL/GenBank/DDBJ whole genome shotgun (WGS) entry which is preliminary data.</text>
</comment>
<gene>
    <name evidence="1" type="primary">yaaA</name>
    <name evidence="1" type="ORF">FYJ24_03995</name>
</gene>
<dbReference type="AlphaFoldDB" id="A0A6N7W707"/>
<name>A0A6N7W707_9ACTO</name>
<dbReference type="EMBL" id="VULO01000004">
    <property type="protein sequence ID" value="MSS83938.1"/>
    <property type="molecule type" value="Genomic_DNA"/>
</dbReference>
<evidence type="ECO:0000313" key="2">
    <source>
        <dbReference type="Proteomes" id="UP000470875"/>
    </source>
</evidence>
<dbReference type="Proteomes" id="UP000470875">
    <property type="component" value="Unassembled WGS sequence"/>
</dbReference>
<dbReference type="Pfam" id="PF03883">
    <property type="entry name" value="H2O2_YaaD"/>
    <property type="match status" value="1"/>
</dbReference>
<accession>A0A6N7W707</accession>
<keyword evidence="2" id="KW-1185">Reference proteome</keyword>
<dbReference type="InterPro" id="IPR005583">
    <property type="entry name" value="YaaA"/>
</dbReference>
<protein>
    <submittedName>
        <fullName evidence="1">Peroxide stress protein YaaA</fullName>
    </submittedName>
</protein>
<proteinExistence type="predicted"/>
<dbReference type="PANTHER" id="PTHR30283:SF4">
    <property type="entry name" value="PEROXIDE STRESS RESISTANCE PROTEIN YAAA"/>
    <property type="match status" value="1"/>
</dbReference>